<dbReference type="GO" id="GO:0005634">
    <property type="term" value="C:nucleus"/>
    <property type="evidence" value="ECO:0007669"/>
    <property type="project" value="UniProtKB-ARBA"/>
</dbReference>
<dbReference type="PANTHER" id="PTHR37984">
    <property type="entry name" value="PROTEIN CBG26694"/>
    <property type="match status" value="1"/>
</dbReference>
<dbReference type="SUPFAM" id="SSF53098">
    <property type="entry name" value="Ribonuclease H-like"/>
    <property type="match status" value="1"/>
</dbReference>
<dbReference type="AlphaFoldDB" id="A0A8H3KT64"/>
<evidence type="ECO:0000259" key="1">
    <source>
        <dbReference type="PROSITE" id="PS50994"/>
    </source>
</evidence>
<organism evidence="2 3">
    <name type="scientific">Rhizophagus clarus</name>
    <dbReference type="NCBI Taxonomy" id="94130"/>
    <lineage>
        <taxon>Eukaryota</taxon>
        <taxon>Fungi</taxon>
        <taxon>Fungi incertae sedis</taxon>
        <taxon>Mucoromycota</taxon>
        <taxon>Glomeromycotina</taxon>
        <taxon>Glomeromycetes</taxon>
        <taxon>Glomerales</taxon>
        <taxon>Glomeraceae</taxon>
        <taxon>Rhizophagus</taxon>
    </lineage>
</organism>
<dbReference type="Pfam" id="PF17921">
    <property type="entry name" value="Integrase_H2C2"/>
    <property type="match status" value="1"/>
</dbReference>
<evidence type="ECO:0000313" key="3">
    <source>
        <dbReference type="Proteomes" id="UP000615446"/>
    </source>
</evidence>
<dbReference type="InterPro" id="IPR012337">
    <property type="entry name" value="RNaseH-like_sf"/>
</dbReference>
<dbReference type="InterPro" id="IPR001584">
    <property type="entry name" value="Integrase_cat-core"/>
</dbReference>
<accession>A0A8H3KT64</accession>
<protein>
    <submittedName>
        <fullName evidence="2">Uncharacterized protein LOC112498130</fullName>
    </submittedName>
</protein>
<dbReference type="EMBL" id="BLAL01000007">
    <property type="protein sequence ID" value="GES73590.1"/>
    <property type="molecule type" value="Genomic_DNA"/>
</dbReference>
<dbReference type="OrthoDB" id="5582742at2759"/>
<evidence type="ECO:0000313" key="2">
    <source>
        <dbReference type="EMBL" id="GES73590.1"/>
    </source>
</evidence>
<dbReference type="Proteomes" id="UP000615446">
    <property type="component" value="Unassembled WGS sequence"/>
</dbReference>
<dbReference type="InterPro" id="IPR050951">
    <property type="entry name" value="Retrovirus_Pol_polyprotein"/>
</dbReference>
<comment type="caution">
    <text evidence="2">The sequence shown here is derived from an EMBL/GenBank/DDBJ whole genome shotgun (WGS) entry which is preliminary data.</text>
</comment>
<sequence>MEEQLYYDLYQYLSNLIIPENYNKNQQDKIKQLAKNYTIQNNKLFRKNKNKLQRKPLTIKECYYWPKMYNDIKIYIESCDNCQRRGKTKRREELLPLKIGGLFDKIGIDIKEILSDRSTSFNNALINEIYNKYQTKHRLTSAYRPQTNGMVERFNRTIGDKVLVEQTHLRNNMSAKLENQWIGPYYIHNVLDQNVYKLRHMNGKLVKEVIHRNRLKIYIEQYLEPLILLE</sequence>
<dbReference type="Gene3D" id="1.10.340.70">
    <property type="match status" value="1"/>
</dbReference>
<dbReference type="GO" id="GO:0015074">
    <property type="term" value="P:DNA integration"/>
    <property type="evidence" value="ECO:0007669"/>
    <property type="project" value="InterPro"/>
</dbReference>
<dbReference type="Gene3D" id="3.30.420.10">
    <property type="entry name" value="Ribonuclease H-like superfamily/Ribonuclease H"/>
    <property type="match status" value="1"/>
</dbReference>
<dbReference type="PROSITE" id="PS50994">
    <property type="entry name" value="INTEGRASE"/>
    <property type="match status" value="1"/>
</dbReference>
<name>A0A8H3KT64_9GLOM</name>
<dbReference type="GO" id="GO:0003676">
    <property type="term" value="F:nucleic acid binding"/>
    <property type="evidence" value="ECO:0007669"/>
    <property type="project" value="InterPro"/>
</dbReference>
<proteinExistence type="predicted"/>
<dbReference type="PANTHER" id="PTHR37984:SF15">
    <property type="entry name" value="INTEGRASE CATALYTIC DOMAIN-CONTAINING PROTEIN"/>
    <property type="match status" value="1"/>
</dbReference>
<reference evidence="2" key="1">
    <citation type="submission" date="2019-10" db="EMBL/GenBank/DDBJ databases">
        <title>Conservation and host-specific expression of non-tandemly repeated heterogenous ribosome RNA gene in arbuscular mycorrhizal fungi.</title>
        <authorList>
            <person name="Maeda T."/>
            <person name="Kobayashi Y."/>
            <person name="Nakagawa T."/>
            <person name="Ezawa T."/>
            <person name="Yamaguchi K."/>
            <person name="Bino T."/>
            <person name="Nishimoto Y."/>
            <person name="Shigenobu S."/>
            <person name="Kawaguchi M."/>
        </authorList>
    </citation>
    <scope>NUCLEOTIDE SEQUENCE</scope>
    <source>
        <strain evidence="2">HR1</strain>
    </source>
</reference>
<dbReference type="InterPro" id="IPR036397">
    <property type="entry name" value="RNaseH_sf"/>
</dbReference>
<dbReference type="InterPro" id="IPR041588">
    <property type="entry name" value="Integrase_H2C2"/>
</dbReference>
<feature type="domain" description="Integrase catalytic" evidence="1">
    <location>
        <begin position="111"/>
        <end position="214"/>
    </location>
</feature>
<gene>
    <name evidence="2" type="ORF">RCL2_000111500</name>
</gene>